<feature type="compositionally biased region" description="Basic and acidic residues" evidence="1">
    <location>
        <begin position="563"/>
        <end position="578"/>
    </location>
</feature>
<reference evidence="6 7" key="1">
    <citation type="submission" date="2016-10" db="EMBL/GenBank/DDBJ databases">
        <title>Genome sequence of the basidiomycete white-rot fungus Trametes pubescens.</title>
        <authorList>
            <person name="Makela M.R."/>
            <person name="Granchi Z."/>
            <person name="Peng M."/>
            <person name="De Vries R.P."/>
            <person name="Grigoriev I."/>
            <person name="Riley R."/>
            <person name="Hilden K."/>
        </authorList>
    </citation>
    <scope>NUCLEOTIDE SEQUENCE [LARGE SCALE GENOMIC DNA]</scope>
    <source>
        <strain evidence="6 7">FBCC735</strain>
    </source>
</reference>
<dbReference type="OrthoDB" id="72892at2759"/>
<evidence type="ECO:0000259" key="5">
    <source>
        <dbReference type="Pfam" id="PF26140"/>
    </source>
</evidence>
<evidence type="ECO:0000256" key="1">
    <source>
        <dbReference type="SAM" id="MobiDB-lite"/>
    </source>
</evidence>
<dbReference type="Pfam" id="PF16201">
    <property type="entry name" value="NopRA1"/>
    <property type="match status" value="1"/>
</dbReference>
<dbReference type="Proteomes" id="UP000184267">
    <property type="component" value="Unassembled WGS sequence"/>
</dbReference>
<dbReference type="InterPro" id="IPR021714">
    <property type="entry name" value="URB1_N"/>
</dbReference>
<evidence type="ECO:0000313" key="6">
    <source>
        <dbReference type="EMBL" id="OJT04631.1"/>
    </source>
</evidence>
<feature type="region of interest" description="Disordered" evidence="1">
    <location>
        <begin position="1"/>
        <end position="20"/>
    </location>
</feature>
<evidence type="ECO:0000313" key="7">
    <source>
        <dbReference type="Proteomes" id="UP000184267"/>
    </source>
</evidence>
<feature type="domain" description="URB1 C-terminal" evidence="4">
    <location>
        <begin position="1667"/>
        <end position="1860"/>
    </location>
</feature>
<dbReference type="PANTHER" id="PTHR13500">
    <property type="entry name" value="NUCLEOLAR PRERIBOSOMAL-ASSOCIATED PROTEIN 1"/>
    <property type="match status" value="1"/>
</dbReference>
<evidence type="ECO:0000256" key="2">
    <source>
        <dbReference type="SAM" id="Phobius"/>
    </source>
</evidence>
<gene>
    <name evidence="6" type="ORF">TRAPUB_4643</name>
</gene>
<dbReference type="Pfam" id="PF26140">
    <property type="entry name" value="HEAT_URB1"/>
    <property type="match status" value="1"/>
</dbReference>
<dbReference type="InterPro" id="IPR016024">
    <property type="entry name" value="ARM-type_fold"/>
</dbReference>
<dbReference type="EMBL" id="MNAD01001524">
    <property type="protein sequence ID" value="OJT04631.1"/>
    <property type="molecule type" value="Genomic_DNA"/>
</dbReference>
<feature type="region of interest" description="Disordered" evidence="1">
    <location>
        <begin position="555"/>
        <end position="581"/>
    </location>
</feature>
<keyword evidence="2" id="KW-0472">Membrane</keyword>
<evidence type="ECO:0000259" key="4">
    <source>
        <dbReference type="Pfam" id="PF16201"/>
    </source>
</evidence>
<dbReference type="InterPro" id="IPR059018">
    <property type="entry name" value="HEAT_URB1"/>
</dbReference>
<dbReference type="GO" id="GO:0000466">
    <property type="term" value="P:maturation of 5.8S rRNA from tricistronic rRNA transcript (SSU-rRNA, 5.8S rRNA, LSU-rRNA)"/>
    <property type="evidence" value="ECO:0007669"/>
    <property type="project" value="TreeGrafter"/>
</dbReference>
<dbReference type="GO" id="GO:0000463">
    <property type="term" value="P:maturation of LSU-rRNA from tricistronic rRNA transcript (SSU-rRNA, 5.8S rRNA, LSU-rRNA)"/>
    <property type="evidence" value="ECO:0007669"/>
    <property type="project" value="TreeGrafter"/>
</dbReference>
<feature type="domain" description="URB1 central HEAT repeat" evidence="5">
    <location>
        <begin position="662"/>
        <end position="792"/>
    </location>
</feature>
<dbReference type="InterPro" id="IPR039844">
    <property type="entry name" value="URB1"/>
</dbReference>
<proteinExistence type="predicted"/>
<dbReference type="SUPFAM" id="SSF48371">
    <property type="entry name" value="ARM repeat"/>
    <property type="match status" value="1"/>
</dbReference>
<accession>A0A1M2VAH2</accession>
<dbReference type="OMA" id="VVWVWQS"/>
<organism evidence="6 7">
    <name type="scientific">Trametes pubescens</name>
    <name type="common">White-rot fungus</name>
    <dbReference type="NCBI Taxonomy" id="154538"/>
    <lineage>
        <taxon>Eukaryota</taxon>
        <taxon>Fungi</taxon>
        <taxon>Dikarya</taxon>
        <taxon>Basidiomycota</taxon>
        <taxon>Agaricomycotina</taxon>
        <taxon>Agaricomycetes</taxon>
        <taxon>Polyporales</taxon>
        <taxon>Polyporaceae</taxon>
        <taxon>Trametes</taxon>
    </lineage>
</organism>
<name>A0A1M2VAH2_TRAPU</name>
<sequence>MPAREQSQPKRRKVDASSKQTYKCSSARDVQRVLKAQSEAGLIEGLTALRNQFTVKTSESSVPVNDERLLLAKEWLEADPGAQELLSIWETANARQTALLAAVVGVFAALLTLLSSHYTYHTYAQPILRVLLSQQWAHHLNLYLAGQHTELILVTLKLFNSMSNFAGGRERKAVLDAFAWEMKSLPKLLQMRRKSKGGKDADMLQRPDIRTLYILLVLSFLDTTTPSSVKGAFFEQHRDAFTIIFKGLWQDPYSVIRRVLEVCWAGLWSDAKLKRTLKIQVFSEATLSQLLRLYERNVREGSDAESIPADVVHHFLLALCSHPGVGLCFHDRGWYPRETDLDQKAVADVEGRTDGESTQKGGKIYNKILANVVKTLKVNEDPRQQELALKILAACPELVSGYWSSAGLALEPRLSSKWLANIAFFGSVVALPVPTSSFFLPESGSSSSSLYQPTPPPLSAIIENILPTAQIKIHLSRGLQASSPLVQHASALALAKCLLKYEQVVRAFQEVERALEEDEDEGLWARRRREVEREVRKRVPDFQVVVGFSQRLNDVGLPATDPQAKEKTKEKEKQKERAPNPTRTALLTESAHRLLWLYHRLLPSVVAEARFDAGKLLQAIEEMLLHTSSGSPTAGLDTLRQLHVLRLLRESEHFTWSGKSGSKHSNFHIMLKAYVITPVPAVRTAIVALLRHILSAGVLFQHDADEIALWLDALPLTRRAPGAHAPDGAPLTDEADGVITFLDDCVQRCVKTPYKYVEELQAVQREGATGASIGERPEVFPSPLLATVFEQLGAKLKGNILSPSDALALFAFVRKLVLRITSKSIDLDLPRAFAEKLAAFTDGQELFSQYPTMEGAIRREVSLLSDQLAQFQDPQEPMDQGTTPAVHEFLTQIEDLDDPASEMEGQTSAYELVDWLRLIGPRLHSSELARLVLATEKFHAPALKELLQYLNPRDVSLWTGAGLIIESSIPAHTLGFDNLFLHCTHDLVKDQTCRATLVERLFAASPDVVTLKRAIRMVLHRLSRAFTEGVGSGDYLHLLTEIVDRLKASTPSSTISVVMFCFEADVFKLLCSRSLNDSVREGLSAFLVICAATDGDDVQQVLATFASQWILTLRGSLDNSDEEQISTALLWFKYSGVTEALSFLDYLADRAEHSSSAGVLDIIERVLEVTADSFIRSQDALTQALPLLSNLHALLPQSATLQSLLASGTEGSLPVSYDGHLPARSFSEWNVAALVPLAAKRWALRLEPVPPLSVESFIAASNWTDATVDILTTLVYRHQSARVPVIAWLESPDSTSCSVVHLVKIVFALYDSAREGDAHPSGESDTFATHFARLVKVVKDARQSPDVCSKAAASIAFIVQTQPSSRRNLLKLLSKELGLVAPEKLSQYSLSVSVKLIETIPAEARTLAEHLVDVGLRWAVRHFADNGASTSSSHAMLSNLVTLLRVPIAPKSHLAEPVIATVIQDRLSNTDAIYFAGLLAASTNIKPVTVNKYLQTIVQHAQFYELCAWTPSAIEVSPRGSIINFLHTLFHLHPINTCQPSHIEPLRRAYGGSLGAADRKLLSIFQLYEATRKTSVASLFSQWSGTTDVVSESALEALQGLDPSRVLKTCLDFPEWRKLEAGGIEDVPASEGLYDPVFVLLLFTQMMTDAVPSSALEWVQLFRTNVISLLLRALSAKDEQLREIAWAQIASLYRTLENADLQEKPHVMHIMNLLKDLRSSAPAEDVPRLSAYTTLLLAHAFRGLFYPSNFIYPLTARFLLQRPTLDPTDVPMLYGMLYSSSDDWKKERAWIVRFLSDGIVETEEWRILKRRHTWDLLASMFQSEERDKTLRRGVLEVLANITCNARATTSLLLRHALLSWVEMQLPDMRGEEAIAWARILENVLAVGYSSKVETATIGEWRAIASRCVRTILHHPTCSLSVFLALVPVILRLALLPGQSSPHTPALLARGLHWLEQLEAEVAIPTLGQLSAPLESRDKMASVKLHHSQHLFDAPPTPTIEAWGSCVECLWRVSMTLPTKTVEWDALSSRLLVWRAIAGESRTRMGEWARREMLEHLRAAE</sequence>
<feature type="transmembrane region" description="Helical" evidence="2">
    <location>
        <begin position="98"/>
        <end position="120"/>
    </location>
</feature>
<dbReference type="PANTHER" id="PTHR13500:SF0">
    <property type="entry name" value="NUCLEOLAR PRE-RIBOSOMAL-ASSOCIATED PROTEIN 1"/>
    <property type="match status" value="1"/>
</dbReference>
<keyword evidence="7" id="KW-1185">Reference proteome</keyword>
<dbReference type="STRING" id="154538.A0A1M2VAH2"/>
<keyword evidence="2" id="KW-1133">Transmembrane helix</keyword>
<feature type="domain" description="URB1 N-terminal" evidence="3">
    <location>
        <begin position="83"/>
        <end position="421"/>
    </location>
</feature>
<protein>
    <recommendedName>
        <fullName evidence="8">Nucleolar pre-ribosomal-associated protein 1</fullName>
    </recommendedName>
</protein>
<comment type="caution">
    <text evidence="6">The sequence shown here is derived from an EMBL/GenBank/DDBJ whole genome shotgun (WGS) entry which is preliminary data.</text>
</comment>
<keyword evidence="2" id="KW-0812">Transmembrane</keyword>
<dbReference type="GO" id="GO:0005730">
    <property type="term" value="C:nucleolus"/>
    <property type="evidence" value="ECO:0007669"/>
    <property type="project" value="TreeGrafter"/>
</dbReference>
<dbReference type="Pfam" id="PF11707">
    <property type="entry name" value="Npa1"/>
    <property type="match status" value="1"/>
</dbReference>
<evidence type="ECO:0000259" key="3">
    <source>
        <dbReference type="Pfam" id="PF11707"/>
    </source>
</evidence>
<evidence type="ECO:0008006" key="8">
    <source>
        <dbReference type="Google" id="ProtNLM"/>
    </source>
</evidence>
<dbReference type="InterPro" id="IPR032436">
    <property type="entry name" value="URB1_C"/>
</dbReference>